<dbReference type="EMBL" id="GDID01001756">
    <property type="protein sequence ID" value="JAP94850.1"/>
    <property type="molecule type" value="Transcribed_RNA"/>
</dbReference>
<organism evidence="1">
    <name type="scientific">Trepomonas sp. PC1</name>
    <dbReference type="NCBI Taxonomy" id="1076344"/>
    <lineage>
        <taxon>Eukaryota</taxon>
        <taxon>Metamonada</taxon>
        <taxon>Diplomonadida</taxon>
        <taxon>Hexamitidae</taxon>
        <taxon>Hexamitinae</taxon>
        <taxon>Trepomonas</taxon>
    </lineage>
</organism>
<proteinExistence type="predicted"/>
<dbReference type="Gene3D" id="3.80.10.10">
    <property type="entry name" value="Ribonuclease Inhibitor"/>
    <property type="match status" value="1"/>
</dbReference>
<name>A0A146KDE4_9EUKA</name>
<dbReference type="AlphaFoldDB" id="A0A146KDE4"/>
<sequence>IAGANITEIDVLDKIDHTNQDYAKICKKNFMDSPGILKADPVIEEPDYEQLMKQLPQECFEYSSVDESTKSLFILNGVVLLPENIKTVEDYAFYYLIEEIFYVYGPGVTTIEACAFQQNFRLRKVVFPVVESIGEGAFVFDNQLETVIAPRCEVLGCDAFKWCVNLVHLEISLKELREGSFWNTGIEYLNLNSVERIENDAFDGAAIRQVKAANCQEIEKFAFDKVNQKVEVECGCSLENAVNCVQKKVQSGKTKSGQLSAIEGILGRGIQQRREMKARIKLMG</sequence>
<dbReference type="InterPro" id="IPR032675">
    <property type="entry name" value="LRR_dom_sf"/>
</dbReference>
<dbReference type="InterPro" id="IPR026906">
    <property type="entry name" value="LRR_5"/>
</dbReference>
<reference evidence="1" key="1">
    <citation type="submission" date="2015-07" db="EMBL/GenBank/DDBJ databases">
        <title>Adaptation to a free-living lifestyle via gene acquisitions in the diplomonad Trepomonas sp. PC1.</title>
        <authorList>
            <person name="Xu F."/>
            <person name="Jerlstrom-Hultqvist J."/>
            <person name="Kolisko M."/>
            <person name="Simpson A.G.B."/>
            <person name="Roger A.J."/>
            <person name="Svard S.G."/>
            <person name="Andersson J.O."/>
        </authorList>
    </citation>
    <scope>NUCLEOTIDE SEQUENCE</scope>
    <source>
        <strain evidence="1">PC1</strain>
    </source>
</reference>
<accession>A0A146KDE4</accession>
<protein>
    <submittedName>
        <fullName evidence="1">Leucine rich repeats-containing protein</fullName>
    </submittedName>
</protein>
<dbReference type="Pfam" id="PF13306">
    <property type="entry name" value="LRR_5"/>
    <property type="match status" value="1"/>
</dbReference>
<feature type="non-terminal residue" evidence="1">
    <location>
        <position position="284"/>
    </location>
</feature>
<feature type="non-terminal residue" evidence="1">
    <location>
        <position position="1"/>
    </location>
</feature>
<evidence type="ECO:0000313" key="1">
    <source>
        <dbReference type="EMBL" id="JAP94850.1"/>
    </source>
</evidence>
<gene>
    <name evidence="1" type="ORF">TPC1_12348</name>
</gene>